<evidence type="ECO:0000313" key="2">
    <source>
        <dbReference type="EMBL" id="RKF65092.1"/>
    </source>
</evidence>
<name>A0A420I613_9PEZI</name>
<gene>
    <name evidence="2" type="ORF">GcM3_126017</name>
</gene>
<accession>A0A420I613</accession>
<protein>
    <submittedName>
        <fullName evidence="2">Uncharacterized protein</fullName>
    </submittedName>
</protein>
<feature type="compositionally biased region" description="Polar residues" evidence="1">
    <location>
        <begin position="1"/>
        <end position="11"/>
    </location>
</feature>
<comment type="caution">
    <text evidence="2">The sequence shown here is derived from an EMBL/GenBank/DDBJ whole genome shotgun (WGS) entry which is preliminary data.</text>
</comment>
<feature type="region of interest" description="Disordered" evidence="1">
    <location>
        <begin position="1"/>
        <end position="22"/>
    </location>
</feature>
<evidence type="ECO:0000256" key="1">
    <source>
        <dbReference type="SAM" id="MobiDB-lite"/>
    </source>
</evidence>
<organism evidence="2 3">
    <name type="scientific">Golovinomyces cichoracearum</name>
    <dbReference type="NCBI Taxonomy" id="62708"/>
    <lineage>
        <taxon>Eukaryota</taxon>
        <taxon>Fungi</taxon>
        <taxon>Dikarya</taxon>
        <taxon>Ascomycota</taxon>
        <taxon>Pezizomycotina</taxon>
        <taxon>Leotiomycetes</taxon>
        <taxon>Erysiphales</taxon>
        <taxon>Erysiphaceae</taxon>
        <taxon>Golovinomyces</taxon>
    </lineage>
</organism>
<proteinExistence type="predicted"/>
<dbReference type="Proteomes" id="UP000283383">
    <property type="component" value="Unassembled WGS sequence"/>
</dbReference>
<dbReference type="EMBL" id="MCBQ01012639">
    <property type="protein sequence ID" value="RKF65092.1"/>
    <property type="molecule type" value="Genomic_DNA"/>
</dbReference>
<evidence type="ECO:0000313" key="3">
    <source>
        <dbReference type="Proteomes" id="UP000283383"/>
    </source>
</evidence>
<sequence length="92" mass="10722">MCPSYPDSTWENGPDGEPLHHPTQHISYICDKGSKQLDGETTYWKNSTIMTLLKIQLRIFLMERKTRCRSRSRVISRTKRRSASFMAFGMLP</sequence>
<dbReference type="AlphaFoldDB" id="A0A420I613"/>
<keyword evidence="3" id="KW-1185">Reference proteome</keyword>
<reference evidence="2 3" key="1">
    <citation type="journal article" date="2018" name="BMC Genomics">
        <title>Comparative genome analyses reveal sequence features reflecting distinct modes of host-adaptation between dicot and monocot powdery mildew.</title>
        <authorList>
            <person name="Wu Y."/>
            <person name="Ma X."/>
            <person name="Pan Z."/>
            <person name="Kale S.D."/>
            <person name="Song Y."/>
            <person name="King H."/>
            <person name="Zhang Q."/>
            <person name="Presley C."/>
            <person name="Deng X."/>
            <person name="Wei C.I."/>
            <person name="Xiao S."/>
        </authorList>
    </citation>
    <scope>NUCLEOTIDE SEQUENCE [LARGE SCALE GENOMIC DNA]</scope>
    <source>
        <strain evidence="2">UMSG3</strain>
    </source>
</reference>